<dbReference type="GO" id="GO:0010181">
    <property type="term" value="F:FMN binding"/>
    <property type="evidence" value="ECO:0007669"/>
    <property type="project" value="InterPro"/>
</dbReference>
<dbReference type="SUPFAM" id="SSF50475">
    <property type="entry name" value="FMN-binding split barrel"/>
    <property type="match status" value="1"/>
</dbReference>
<dbReference type="EMBL" id="FUWY01000001">
    <property type="protein sequence ID" value="SJZ41805.1"/>
    <property type="molecule type" value="Genomic_DNA"/>
</dbReference>
<evidence type="ECO:0000313" key="4">
    <source>
        <dbReference type="Proteomes" id="UP000243297"/>
    </source>
</evidence>
<protein>
    <submittedName>
        <fullName evidence="3">NADH-FMN oxidoreductase RutF, flavin reductase (DIM6/NTAB) family</fullName>
    </submittedName>
</protein>
<dbReference type="OrthoDB" id="9791490at2"/>
<name>A0A1T4KHF3_9FIRM</name>
<dbReference type="InterPro" id="IPR012349">
    <property type="entry name" value="Split_barrel_FMN-bd"/>
</dbReference>
<dbReference type="AlphaFoldDB" id="A0A1T4KHF3"/>
<keyword evidence="4" id="KW-1185">Reference proteome</keyword>
<accession>A0A1T4KHF3</accession>
<dbReference type="InterPro" id="IPR052174">
    <property type="entry name" value="Flavoredoxin"/>
</dbReference>
<dbReference type="PANTHER" id="PTHR43567:SF5">
    <property type="entry name" value="HYPOTHETICAL CYTOSOLIC PROTEIN"/>
    <property type="match status" value="1"/>
</dbReference>
<dbReference type="RefSeq" id="WP_078710971.1">
    <property type="nucleotide sequence ID" value="NZ_FUWY01000001.1"/>
</dbReference>
<gene>
    <name evidence="3" type="ORF">SAMN02745191_0538</name>
</gene>
<dbReference type="PANTHER" id="PTHR43567">
    <property type="entry name" value="FLAVOREDOXIN-RELATED-RELATED"/>
    <property type="match status" value="1"/>
</dbReference>
<sequence>MLKQINISELSNNVFELISKDWGILTVQTGEKANGMTVSWLQMGHLWNKNVITVYVRPQRYTYPFINDEDTFSLAFFDEKYRKELSYLGSKSGRDFDKLAQCEMTSSVVDNTPVINEAKLVFVCKKLYVHDLKEEEFLNKDIDKKEYAKKDYHRVYVGEITSVLVQE</sequence>
<dbReference type="STRING" id="118967.SAMN02745191_0538"/>
<dbReference type="GO" id="GO:0016646">
    <property type="term" value="F:oxidoreductase activity, acting on the CH-NH group of donors, NAD or NADP as acceptor"/>
    <property type="evidence" value="ECO:0007669"/>
    <property type="project" value="UniProtKB-ARBA"/>
</dbReference>
<dbReference type="Gene3D" id="2.30.110.10">
    <property type="entry name" value="Electron Transport, Fmn-binding Protein, Chain A"/>
    <property type="match status" value="1"/>
</dbReference>
<proteinExistence type="inferred from homology"/>
<feature type="domain" description="Flavin reductase like" evidence="2">
    <location>
        <begin position="24"/>
        <end position="166"/>
    </location>
</feature>
<dbReference type="Pfam" id="PF01613">
    <property type="entry name" value="Flavin_Reduct"/>
    <property type="match status" value="1"/>
</dbReference>
<evidence type="ECO:0000259" key="2">
    <source>
        <dbReference type="Pfam" id="PF01613"/>
    </source>
</evidence>
<evidence type="ECO:0000256" key="1">
    <source>
        <dbReference type="ARBA" id="ARBA00038054"/>
    </source>
</evidence>
<organism evidence="3 4">
    <name type="scientific">Anaerorhabdus furcosa</name>
    <dbReference type="NCBI Taxonomy" id="118967"/>
    <lineage>
        <taxon>Bacteria</taxon>
        <taxon>Bacillati</taxon>
        <taxon>Bacillota</taxon>
        <taxon>Erysipelotrichia</taxon>
        <taxon>Erysipelotrichales</taxon>
        <taxon>Erysipelotrichaceae</taxon>
        <taxon>Anaerorhabdus</taxon>
    </lineage>
</organism>
<reference evidence="4" key="1">
    <citation type="submission" date="2017-02" db="EMBL/GenBank/DDBJ databases">
        <authorList>
            <person name="Varghese N."/>
            <person name="Submissions S."/>
        </authorList>
    </citation>
    <scope>NUCLEOTIDE SEQUENCE [LARGE SCALE GENOMIC DNA]</scope>
    <source>
        <strain evidence="4">ATCC 25662</strain>
    </source>
</reference>
<dbReference type="Proteomes" id="UP000243297">
    <property type="component" value="Unassembled WGS sequence"/>
</dbReference>
<dbReference type="InterPro" id="IPR002563">
    <property type="entry name" value="Flavin_Rdtase-like_dom"/>
</dbReference>
<comment type="similarity">
    <text evidence="1">Belongs to the flavoredoxin family.</text>
</comment>
<evidence type="ECO:0000313" key="3">
    <source>
        <dbReference type="EMBL" id="SJZ41805.1"/>
    </source>
</evidence>